<keyword evidence="2" id="KW-1185">Reference proteome</keyword>
<evidence type="ECO:0000313" key="2">
    <source>
        <dbReference type="Proteomes" id="UP001145114"/>
    </source>
</evidence>
<comment type="caution">
    <text evidence="1">The sequence shown here is derived from an EMBL/GenBank/DDBJ whole genome shotgun (WGS) entry which is preliminary data.</text>
</comment>
<proteinExistence type="predicted"/>
<reference evidence="1" key="1">
    <citation type="submission" date="2022-06" db="EMBL/GenBank/DDBJ databases">
        <title>Phylogenomic reconstructions and comparative analyses of Kickxellomycotina fungi.</title>
        <authorList>
            <person name="Reynolds N.K."/>
            <person name="Stajich J.E."/>
            <person name="Barry K."/>
            <person name="Grigoriev I.V."/>
            <person name="Crous P."/>
            <person name="Smith M.E."/>
        </authorList>
    </citation>
    <scope>NUCLEOTIDE SEQUENCE</scope>
    <source>
        <strain evidence="1">RSA 2271</strain>
    </source>
</reference>
<name>A0ACC1HKP2_9FUNG</name>
<organism evidence="1 2">
    <name type="scientific">Spiromyces aspiralis</name>
    <dbReference type="NCBI Taxonomy" id="68401"/>
    <lineage>
        <taxon>Eukaryota</taxon>
        <taxon>Fungi</taxon>
        <taxon>Fungi incertae sedis</taxon>
        <taxon>Zoopagomycota</taxon>
        <taxon>Kickxellomycotina</taxon>
        <taxon>Kickxellomycetes</taxon>
        <taxon>Kickxellales</taxon>
        <taxon>Kickxellaceae</taxon>
        <taxon>Spiromyces</taxon>
    </lineage>
</organism>
<accession>A0ACC1HKP2</accession>
<protein>
    <submittedName>
        <fullName evidence="1">Uncharacterized protein</fullName>
    </submittedName>
</protein>
<gene>
    <name evidence="1" type="ORF">EV182_000248</name>
</gene>
<sequence>MVNLALISAVFAGIRRSTGWTFRAALKPPKIKSRKRYNRHLDAAGGDHHHHSRGKTREKKSLSLFQRYLLMGEVIFEFMCRFVSSSHYAVKVDKDECLRHLILERKQLSQQATPDRQSSPVANTIAEATGVSFDAAAAMAAIDLDVTAAMSRVGSIPEPDAEPPAYSPFDPLRGKYVGVPQALPTLSSASSGRSGGSSTSAPSNGLTATYCTASVVSDALKAEESLVISELDSSSSSF</sequence>
<dbReference type="EMBL" id="JAMZIH010005149">
    <property type="protein sequence ID" value="KAJ1675955.1"/>
    <property type="molecule type" value="Genomic_DNA"/>
</dbReference>
<evidence type="ECO:0000313" key="1">
    <source>
        <dbReference type="EMBL" id="KAJ1675955.1"/>
    </source>
</evidence>
<dbReference type="Proteomes" id="UP001145114">
    <property type="component" value="Unassembled WGS sequence"/>
</dbReference>